<evidence type="ECO:0000313" key="7">
    <source>
        <dbReference type="Proteomes" id="UP000466535"/>
    </source>
</evidence>
<dbReference type="PROSITE" id="PS51257">
    <property type="entry name" value="PROKAR_LIPOPROTEIN"/>
    <property type="match status" value="1"/>
</dbReference>
<dbReference type="PROSITE" id="PS51318">
    <property type="entry name" value="TAT"/>
    <property type="match status" value="1"/>
</dbReference>
<dbReference type="PANTHER" id="PTHR35936">
    <property type="entry name" value="MEMBRANE-BOUND LYTIC MUREIN TRANSGLYCOSYLASE F"/>
    <property type="match status" value="1"/>
</dbReference>
<accession>A0A6B0SXU2</accession>
<keyword evidence="2" id="KW-0732">Signal</keyword>
<dbReference type="AlphaFoldDB" id="A0A6B0SXU2"/>
<evidence type="ECO:0000256" key="2">
    <source>
        <dbReference type="ARBA" id="ARBA00022729"/>
    </source>
</evidence>
<gene>
    <name evidence="6" type="ORF">GRX03_00885</name>
</gene>
<feature type="region of interest" description="Disordered" evidence="3">
    <location>
        <begin position="136"/>
        <end position="161"/>
    </location>
</feature>
<comment type="caution">
    <text evidence="6">The sequence shown here is derived from an EMBL/GenBank/DDBJ whole genome shotgun (WGS) entry which is preliminary data.</text>
</comment>
<dbReference type="InterPro" id="IPR018313">
    <property type="entry name" value="SBP_3_CS"/>
</dbReference>
<dbReference type="PROSITE" id="PS01039">
    <property type="entry name" value="SBP_BACTERIAL_3"/>
    <property type="match status" value="1"/>
</dbReference>
<dbReference type="GO" id="GO:0016020">
    <property type="term" value="C:membrane"/>
    <property type="evidence" value="ECO:0007669"/>
    <property type="project" value="InterPro"/>
</dbReference>
<dbReference type="GO" id="GO:0015276">
    <property type="term" value="F:ligand-gated monoatomic ion channel activity"/>
    <property type="evidence" value="ECO:0007669"/>
    <property type="project" value="InterPro"/>
</dbReference>
<dbReference type="InterPro" id="IPR001638">
    <property type="entry name" value="Solute-binding_3/MltF_N"/>
</dbReference>
<proteinExistence type="predicted"/>
<evidence type="ECO:0000256" key="1">
    <source>
        <dbReference type="ARBA" id="ARBA00004196"/>
    </source>
</evidence>
<dbReference type="SMART" id="SM00062">
    <property type="entry name" value="PBPb"/>
    <property type="match status" value="1"/>
</dbReference>
<dbReference type="SMART" id="SM00079">
    <property type="entry name" value="PBPe"/>
    <property type="match status" value="1"/>
</dbReference>
<protein>
    <submittedName>
        <fullName evidence="6">Transporter substrate-binding domain-containing protein</fullName>
    </submittedName>
</protein>
<feature type="domain" description="Ionotropic glutamate receptor C-terminal" evidence="5">
    <location>
        <begin position="40"/>
        <end position="261"/>
    </location>
</feature>
<dbReference type="InterPro" id="IPR001320">
    <property type="entry name" value="Iontro_rcpt_C"/>
</dbReference>
<dbReference type="RefSeq" id="WP_159762322.1">
    <property type="nucleotide sequence ID" value="NZ_WUUT01000001.1"/>
</dbReference>
<evidence type="ECO:0000313" key="6">
    <source>
        <dbReference type="EMBL" id="MXR50165.1"/>
    </source>
</evidence>
<evidence type="ECO:0000259" key="5">
    <source>
        <dbReference type="SMART" id="SM00079"/>
    </source>
</evidence>
<dbReference type="PANTHER" id="PTHR35936:SF17">
    <property type="entry name" value="ARGININE-BINDING EXTRACELLULAR PROTEIN ARTP"/>
    <property type="match status" value="1"/>
</dbReference>
<reference evidence="6 7" key="1">
    <citation type="submission" date="2019-12" db="EMBL/GenBank/DDBJ databases">
        <title>Isolation and characterization of three novel carbon monoxide-oxidizing members of Halobacteria from salione crusts and soils.</title>
        <authorList>
            <person name="Myers M.R."/>
            <person name="King G.M."/>
        </authorList>
    </citation>
    <scope>NUCLEOTIDE SEQUENCE [LARGE SCALE GENOMIC DNA]</scope>
    <source>
        <strain evidence="6 7">WSH3</strain>
    </source>
</reference>
<keyword evidence="7" id="KW-1185">Reference proteome</keyword>
<dbReference type="EMBL" id="WUUT01000001">
    <property type="protein sequence ID" value="MXR50165.1"/>
    <property type="molecule type" value="Genomic_DNA"/>
</dbReference>
<dbReference type="InterPro" id="IPR006311">
    <property type="entry name" value="TAT_signal"/>
</dbReference>
<dbReference type="Gene3D" id="3.40.190.10">
    <property type="entry name" value="Periplasmic binding protein-like II"/>
    <property type="match status" value="2"/>
</dbReference>
<evidence type="ECO:0000256" key="3">
    <source>
        <dbReference type="SAM" id="MobiDB-lite"/>
    </source>
</evidence>
<dbReference type="Pfam" id="PF00497">
    <property type="entry name" value="SBP_bac_3"/>
    <property type="match status" value="1"/>
</dbReference>
<comment type="subcellular location">
    <subcellularLocation>
        <location evidence="1">Cell envelope</location>
    </subcellularLocation>
</comment>
<feature type="domain" description="Solute-binding protein family 3/N-terminal" evidence="4">
    <location>
        <begin position="40"/>
        <end position="261"/>
    </location>
</feature>
<sequence length="261" mass="28007">MARQYDMDRRAYLTTIGAAGATALLAGCTQEGSSGSDAETLVPGTAPGFAPFEFKEGGELTGFDIDLLAAVAEEAGYELAEWSELDFETLIPSLTEGDIDIIAAGMTITDERSQQIAFSDPYFESNQSVLVREGGSFQPESEDDLSGNRVGAQSGTTGEGEVERMIEEGTLSGENFRQFENYPLAVDALESGDVDAVVADVPVAENFAASRDVEIAFTIQTNENFGFGMRQDDDRIEDINEGLSAVQESGTYDELVSEYFG</sequence>
<dbReference type="Proteomes" id="UP000466535">
    <property type="component" value="Unassembled WGS sequence"/>
</dbReference>
<name>A0A6B0SXU2_9EURY</name>
<organism evidence="6 7">
    <name type="scientific">Halovenus carboxidivorans</name>
    <dbReference type="NCBI Taxonomy" id="2692199"/>
    <lineage>
        <taxon>Archaea</taxon>
        <taxon>Methanobacteriati</taxon>
        <taxon>Methanobacteriota</taxon>
        <taxon>Stenosarchaea group</taxon>
        <taxon>Halobacteria</taxon>
        <taxon>Halobacteriales</taxon>
        <taxon>Haloarculaceae</taxon>
        <taxon>Halovenus</taxon>
    </lineage>
</organism>
<evidence type="ECO:0000259" key="4">
    <source>
        <dbReference type="SMART" id="SM00062"/>
    </source>
</evidence>
<dbReference type="SUPFAM" id="SSF53850">
    <property type="entry name" value="Periplasmic binding protein-like II"/>
    <property type="match status" value="1"/>
</dbReference>